<gene>
    <name evidence="1" type="ORF">ET464_08135</name>
</gene>
<dbReference type="AlphaFoldDB" id="A0A4P6EW34"/>
<name>A0A4P6EW34_9BACL</name>
<organism evidence="1 2">
    <name type="scientific">Paenibacillus protaetiae</name>
    <dbReference type="NCBI Taxonomy" id="2509456"/>
    <lineage>
        <taxon>Bacteria</taxon>
        <taxon>Bacillati</taxon>
        <taxon>Bacillota</taxon>
        <taxon>Bacilli</taxon>
        <taxon>Bacillales</taxon>
        <taxon>Paenibacillaceae</taxon>
        <taxon>Paenibacillus</taxon>
    </lineage>
</organism>
<dbReference type="KEGG" id="pprt:ET464_08135"/>
<protein>
    <submittedName>
        <fullName evidence="1">Uncharacterized protein</fullName>
    </submittedName>
</protein>
<proteinExistence type="predicted"/>
<dbReference type="RefSeq" id="WP_129439914.1">
    <property type="nucleotide sequence ID" value="NZ_CP035492.1"/>
</dbReference>
<sequence length="65" mass="7581">MARFFIKWENNSVEKWRFFPVSGEKTGKTAAFIAKSDMLKMPGAMMRAQTRFIAPGKPFNWNCLY</sequence>
<evidence type="ECO:0000313" key="2">
    <source>
        <dbReference type="Proteomes" id="UP000293568"/>
    </source>
</evidence>
<dbReference type="EMBL" id="CP035492">
    <property type="protein sequence ID" value="QAY66383.1"/>
    <property type="molecule type" value="Genomic_DNA"/>
</dbReference>
<reference evidence="1 2" key="1">
    <citation type="submission" date="2019-01" db="EMBL/GenBank/DDBJ databases">
        <title>Genome sequencing of strain FW100M-2.</title>
        <authorList>
            <person name="Heo J."/>
            <person name="Kim S.-J."/>
            <person name="Kim J.-S."/>
            <person name="Hong S.-B."/>
            <person name="Kwon S.-W."/>
        </authorList>
    </citation>
    <scope>NUCLEOTIDE SEQUENCE [LARGE SCALE GENOMIC DNA]</scope>
    <source>
        <strain evidence="1 2">FW100M-2</strain>
    </source>
</reference>
<keyword evidence="2" id="KW-1185">Reference proteome</keyword>
<evidence type="ECO:0000313" key="1">
    <source>
        <dbReference type="EMBL" id="QAY66383.1"/>
    </source>
</evidence>
<accession>A0A4P6EW34</accession>
<dbReference type="Proteomes" id="UP000293568">
    <property type="component" value="Chromosome"/>
</dbReference>